<reference evidence="3" key="1">
    <citation type="journal article" date="2005" name="Nature">
        <title>The map-based sequence of the rice genome.</title>
        <authorList>
            <consortium name="International rice genome sequencing project (IRGSP)"/>
            <person name="Matsumoto T."/>
            <person name="Wu J."/>
            <person name="Kanamori H."/>
            <person name="Katayose Y."/>
            <person name="Fujisawa M."/>
            <person name="Namiki N."/>
            <person name="Mizuno H."/>
            <person name="Yamamoto K."/>
            <person name="Antonio B.A."/>
            <person name="Baba T."/>
            <person name="Sakata K."/>
            <person name="Nagamura Y."/>
            <person name="Aoki H."/>
            <person name="Arikawa K."/>
            <person name="Arita K."/>
            <person name="Bito T."/>
            <person name="Chiden Y."/>
            <person name="Fujitsuka N."/>
            <person name="Fukunaka R."/>
            <person name="Hamada M."/>
            <person name="Harada C."/>
            <person name="Hayashi A."/>
            <person name="Hijishita S."/>
            <person name="Honda M."/>
            <person name="Hosokawa S."/>
            <person name="Ichikawa Y."/>
            <person name="Idonuma A."/>
            <person name="Iijima M."/>
            <person name="Ikeda M."/>
            <person name="Ikeno M."/>
            <person name="Ito K."/>
            <person name="Ito S."/>
            <person name="Ito T."/>
            <person name="Ito Y."/>
            <person name="Ito Y."/>
            <person name="Iwabuchi A."/>
            <person name="Kamiya K."/>
            <person name="Karasawa W."/>
            <person name="Kurita K."/>
            <person name="Katagiri S."/>
            <person name="Kikuta A."/>
            <person name="Kobayashi H."/>
            <person name="Kobayashi N."/>
            <person name="Machita K."/>
            <person name="Maehara T."/>
            <person name="Masukawa M."/>
            <person name="Mizubayashi T."/>
            <person name="Mukai Y."/>
            <person name="Nagasaki H."/>
            <person name="Nagata Y."/>
            <person name="Naito S."/>
            <person name="Nakashima M."/>
            <person name="Nakama Y."/>
            <person name="Nakamichi Y."/>
            <person name="Nakamura M."/>
            <person name="Meguro A."/>
            <person name="Negishi M."/>
            <person name="Ohta I."/>
            <person name="Ohta T."/>
            <person name="Okamoto M."/>
            <person name="Ono N."/>
            <person name="Saji S."/>
            <person name="Sakaguchi M."/>
            <person name="Sakai K."/>
            <person name="Shibata M."/>
            <person name="Shimokawa T."/>
            <person name="Song J."/>
            <person name="Takazaki Y."/>
            <person name="Terasawa K."/>
            <person name="Tsugane M."/>
            <person name="Tsuji K."/>
            <person name="Ueda S."/>
            <person name="Waki K."/>
            <person name="Yamagata H."/>
            <person name="Yamamoto M."/>
            <person name="Yamamoto S."/>
            <person name="Yamane H."/>
            <person name="Yoshiki S."/>
            <person name="Yoshihara R."/>
            <person name="Yukawa K."/>
            <person name="Zhong H."/>
            <person name="Yano M."/>
            <person name="Yuan Q."/>
            <person name="Ouyang S."/>
            <person name="Liu J."/>
            <person name="Jones K.M."/>
            <person name="Gansberger K."/>
            <person name="Moffat K."/>
            <person name="Hill J."/>
            <person name="Bera J."/>
            <person name="Fadrosh D."/>
            <person name="Jin S."/>
            <person name="Johri S."/>
            <person name="Kim M."/>
            <person name="Overton L."/>
            <person name="Reardon M."/>
            <person name="Tsitrin T."/>
            <person name="Vuong H."/>
            <person name="Weaver B."/>
            <person name="Ciecko A."/>
            <person name="Tallon L."/>
            <person name="Jackson J."/>
            <person name="Pai G."/>
            <person name="Aken S.V."/>
            <person name="Utterback T."/>
            <person name="Reidmuller S."/>
            <person name="Feldblyum T."/>
            <person name="Hsiao J."/>
            <person name="Zismann V."/>
            <person name="Iobst S."/>
            <person name="de Vazeille A.R."/>
            <person name="Buell C.R."/>
            <person name="Ying K."/>
            <person name="Li Y."/>
            <person name="Lu T."/>
            <person name="Huang Y."/>
            <person name="Zhao Q."/>
            <person name="Feng Q."/>
            <person name="Zhang L."/>
            <person name="Zhu J."/>
            <person name="Weng Q."/>
            <person name="Mu J."/>
            <person name="Lu Y."/>
            <person name="Fan D."/>
            <person name="Liu Y."/>
            <person name="Guan J."/>
            <person name="Zhang Y."/>
            <person name="Yu S."/>
            <person name="Liu X."/>
            <person name="Zhang Y."/>
            <person name="Hong G."/>
            <person name="Han B."/>
            <person name="Choisne N."/>
            <person name="Demange N."/>
            <person name="Orjeda G."/>
            <person name="Samain S."/>
            <person name="Cattolico L."/>
            <person name="Pelletier E."/>
            <person name="Couloux A."/>
            <person name="Segurens B."/>
            <person name="Wincker P."/>
            <person name="D'Hont A."/>
            <person name="Scarpelli C."/>
            <person name="Weissenbach J."/>
            <person name="Salanoubat M."/>
            <person name="Quetier F."/>
            <person name="Yu Y."/>
            <person name="Kim H.R."/>
            <person name="Rambo T."/>
            <person name="Currie J."/>
            <person name="Collura K."/>
            <person name="Luo M."/>
            <person name="Yang T."/>
            <person name="Ammiraju J.S.S."/>
            <person name="Engler F."/>
            <person name="Soderlund C."/>
            <person name="Wing R.A."/>
            <person name="Palmer L.E."/>
            <person name="de la Bastide M."/>
            <person name="Spiegel L."/>
            <person name="Nascimento L."/>
            <person name="Zutavern T."/>
            <person name="O'Shaughnessy A."/>
            <person name="Dike S."/>
            <person name="Dedhia N."/>
            <person name="Preston R."/>
            <person name="Balija V."/>
            <person name="McCombie W.R."/>
            <person name="Chow T."/>
            <person name="Chen H."/>
            <person name="Chung M."/>
            <person name="Chen C."/>
            <person name="Shaw J."/>
            <person name="Wu H."/>
            <person name="Hsiao K."/>
            <person name="Chao Y."/>
            <person name="Chu M."/>
            <person name="Cheng C."/>
            <person name="Hour A."/>
            <person name="Lee P."/>
            <person name="Lin S."/>
            <person name="Lin Y."/>
            <person name="Liou J."/>
            <person name="Liu S."/>
            <person name="Hsing Y."/>
            <person name="Raghuvanshi S."/>
            <person name="Mohanty A."/>
            <person name="Bharti A.K."/>
            <person name="Gaur A."/>
            <person name="Gupta V."/>
            <person name="Kumar D."/>
            <person name="Ravi V."/>
            <person name="Vij S."/>
            <person name="Kapur A."/>
            <person name="Khurana P."/>
            <person name="Khurana P."/>
            <person name="Khurana J.P."/>
            <person name="Tyagi A.K."/>
            <person name="Gaikwad K."/>
            <person name="Singh A."/>
            <person name="Dalal V."/>
            <person name="Srivastava S."/>
            <person name="Dixit A."/>
            <person name="Pal A.K."/>
            <person name="Ghazi I.A."/>
            <person name="Yadav M."/>
            <person name="Pandit A."/>
            <person name="Bhargava A."/>
            <person name="Sureshbabu K."/>
            <person name="Batra K."/>
            <person name="Sharma T.R."/>
            <person name="Mohapatra T."/>
            <person name="Singh N.K."/>
            <person name="Messing J."/>
            <person name="Nelson A.B."/>
            <person name="Fuks G."/>
            <person name="Kavchok S."/>
            <person name="Keizer G."/>
            <person name="Linton E."/>
            <person name="Llaca V."/>
            <person name="Song R."/>
            <person name="Tanyolac B."/>
            <person name="Young S."/>
            <person name="Ho-Il K."/>
            <person name="Hahn J.H."/>
            <person name="Sangsakoo G."/>
            <person name="Vanavichit A."/>
            <person name="de Mattos Luiz.A.T."/>
            <person name="Zimmer P.D."/>
            <person name="Malone G."/>
            <person name="Dellagostin O."/>
            <person name="de Oliveira A.C."/>
            <person name="Bevan M."/>
            <person name="Bancroft I."/>
            <person name="Minx P."/>
            <person name="Cordum H."/>
            <person name="Wilson R."/>
            <person name="Cheng Z."/>
            <person name="Jin W."/>
            <person name="Jiang J."/>
            <person name="Leong S.A."/>
            <person name="Iwama H."/>
            <person name="Gojobori T."/>
            <person name="Itoh T."/>
            <person name="Niimura Y."/>
            <person name="Fujii Y."/>
            <person name="Habara T."/>
            <person name="Sakai H."/>
            <person name="Sato Y."/>
            <person name="Wilson G."/>
            <person name="Kumar K."/>
            <person name="McCouch S."/>
            <person name="Juretic N."/>
            <person name="Hoen D."/>
            <person name="Wright S."/>
            <person name="Bruskiewich R."/>
            <person name="Bureau T."/>
            <person name="Miyao A."/>
            <person name="Hirochika H."/>
            <person name="Nishikawa T."/>
            <person name="Kadowaki K."/>
            <person name="Sugiura M."/>
            <person name="Burr B."/>
            <person name="Sasaki T."/>
        </authorList>
    </citation>
    <scope>NUCLEOTIDE SEQUENCE [LARGE SCALE GENOMIC DNA]</scope>
    <source>
        <strain evidence="3">cv. Nipponbare</strain>
    </source>
</reference>
<evidence type="ECO:0000256" key="1">
    <source>
        <dbReference type="SAM" id="MobiDB-lite"/>
    </source>
</evidence>
<organism evidence="2 3">
    <name type="scientific">Oryza sativa subsp. japonica</name>
    <name type="common">Rice</name>
    <dbReference type="NCBI Taxonomy" id="39947"/>
    <lineage>
        <taxon>Eukaryota</taxon>
        <taxon>Viridiplantae</taxon>
        <taxon>Streptophyta</taxon>
        <taxon>Embryophyta</taxon>
        <taxon>Tracheophyta</taxon>
        <taxon>Spermatophyta</taxon>
        <taxon>Magnoliopsida</taxon>
        <taxon>Liliopsida</taxon>
        <taxon>Poales</taxon>
        <taxon>Poaceae</taxon>
        <taxon>BOP clade</taxon>
        <taxon>Oryzoideae</taxon>
        <taxon>Oryzeae</taxon>
        <taxon>Oryzinae</taxon>
        <taxon>Oryza</taxon>
        <taxon>Oryza sativa</taxon>
    </lineage>
</organism>
<name>Q69UB2_ORYSJ</name>
<accession>Q69UB2</accession>
<dbReference type="Proteomes" id="UP000000763">
    <property type="component" value="Chromosome 7"/>
</dbReference>
<feature type="region of interest" description="Disordered" evidence="1">
    <location>
        <begin position="61"/>
        <end position="86"/>
    </location>
</feature>
<proteinExistence type="predicted"/>
<evidence type="ECO:0000313" key="3">
    <source>
        <dbReference type="Proteomes" id="UP000000763"/>
    </source>
</evidence>
<gene>
    <name evidence="2" type="primary">P0678G09.25</name>
</gene>
<protein>
    <submittedName>
        <fullName evidence="2">Uncharacterized protein</fullName>
    </submittedName>
</protein>
<reference evidence="3" key="2">
    <citation type="journal article" date="2008" name="Nucleic Acids Res.">
        <title>The rice annotation project database (RAP-DB): 2008 update.</title>
        <authorList>
            <consortium name="The rice annotation project (RAP)"/>
        </authorList>
    </citation>
    <scope>GENOME REANNOTATION</scope>
    <source>
        <strain evidence="3">cv. Nipponbare</strain>
    </source>
</reference>
<sequence length="144" mass="16228">MNLVIPPPLEVKGVGCKANAHGEEATAVVWDDAWEAKEDMKIRPTLYLQRRGDTQREFYKERGGRVGGGRGEIKDNSEGISSVMGPQMELVNDDYSHRLQMDSLHPLSMTTHRRPHFQGCFLLLDGECLYDRLQASVTDGPIRM</sequence>
<evidence type="ECO:0000313" key="2">
    <source>
        <dbReference type="EMBL" id="BAD30755.1"/>
    </source>
</evidence>
<dbReference type="AlphaFoldDB" id="Q69UB2"/>
<dbReference type="EMBL" id="AP004573">
    <property type="protein sequence ID" value="BAD30755.1"/>
    <property type="molecule type" value="Genomic_DNA"/>
</dbReference>